<accession>A0A8J3JPM5</accession>
<evidence type="ECO:0000259" key="2">
    <source>
        <dbReference type="SMART" id="SM00458"/>
    </source>
</evidence>
<feature type="domain" description="Ricin B lectin" evidence="2">
    <location>
        <begin position="157"/>
        <end position="327"/>
    </location>
</feature>
<protein>
    <recommendedName>
        <fullName evidence="2">Ricin B lectin domain-containing protein</fullName>
    </recommendedName>
</protein>
<evidence type="ECO:0000313" key="4">
    <source>
        <dbReference type="Proteomes" id="UP000601223"/>
    </source>
</evidence>
<keyword evidence="4" id="KW-1185">Reference proteome</keyword>
<feature type="signal peptide" evidence="1">
    <location>
        <begin position="1"/>
        <end position="26"/>
    </location>
</feature>
<dbReference type="SMART" id="SM00458">
    <property type="entry name" value="RICIN"/>
    <property type="match status" value="1"/>
</dbReference>
<reference evidence="3 4" key="1">
    <citation type="submission" date="2021-01" db="EMBL/GenBank/DDBJ databases">
        <title>Whole genome shotgun sequence of Catellatospora bangladeshensis NBRC 107357.</title>
        <authorList>
            <person name="Komaki H."/>
            <person name="Tamura T."/>
        </authorList>
    </citation>
    <scope>NUCLEOTIDE SEQUENCE [LARGE SCALE GENOMIC DNA]</scope>
    <source>
        <strain evidence="3 4">NBRC 107357</strain>
    </source>
</reference>
<feature type="chain" id="PRO_5035223122" description="Ricin B lectin domain-containing protein" evidence="1">
    <location>
        <begin position="27"/>
        <end position="331"/>
    </location>
</feature>
<gene>
    <name evidence="3" type="ORF">Cba03nite_59800</name>
</gene>
<evidence type="ECO:0000256" key="1">
    <source>
        <dbReference type="SAM" id="SignalP"/>
    </source>
</evidence>
<dbReference type="AlphaFoldDB" id="A0A8J3JPM5"/>
<evidence type="ECO:0000313" key="3">
    <source>
        <dbReference type="EMBL" id="GIF84631.1"/>
    </source>
</evidence>
<organism evidence="3 4">
    <name type="scientific">Catellatospora bangladeshensis</name>
    <dbReference type="NCBI Taxonomy" id="310355"/>
    <lineage>
        <taxon>Bacteria</taxon>
        <taxon>Bacillati</taxon>
        <taxon>Actinomycetota</taxon>
        <taxon>Actinomycetes</taxon>
        <taxon>Micromonosporales</taxon>
        <taxon>Micromonosporaceae</taxon>
        <taxon>Catellatospora</taxon>
    </lineage>
</organism>
<dbReference type="SUPFAM" id="SSF50370">
    <property type="entry name" value="Ricin B-like lectins"/>
    <property type="match status" value="2"/>
</dbReference>
<keyword evidence="1" id="KW-0732">Signal</keyword>
<sequence>MGGVAVVMTVVAGTAGALVAPSAAFADTLSPPDYLVNTSTGSLCVTNASTAVLLAGCDGGTNQMVRVKRYSGNQVQLQARRSSYTTCLAPEGGSTASGTPIVQVTCGSSTWKLWTVNVDAITHEYQFTNVKSGRSLGWDGTGVFQGGSRIRWLLTPAGTWYRIGPTHTDKCLDVDTAQNNGTYEGVRVQQWTCLPYAQTNQLWAITELEAPFVFKPGPYTGSVLAPAVVRFQPAHYLSSCLTWDNTANGTAVRQRQCSATPTQNRKWLLIPVNHDLDWPVYKIVAYGGEGWPCLDVDNRIDYGVADGTKVQIHQCLDGQANQEWYIYKAAA</sequence>
<dbReference type="InterPro" id="IPR035992">
    <property type="entry name" value="Ricin_B-like_lectins"/>
</dbReference>
<dbReference type="PROSITE" id="PS50231">
    <property type="entry name" value="RICIN_B_LECTIN"/>
    <property type="match status" value="2"/>
</dbReference>
<proteinExistence type="predicted"/>
<name>A0A8J3JPM5_9ACTN</name>
<dbReference type="CDD" id="cd00161">
    <property type="entry name" value="beta-trefoil_Ricin-like"/>
    <property type="match status" value="2"/>
</dbReference>
<comment type="caution">
    <text evidence="3">The sequence shown here is derived from an EMBL/GenBank/DDBJ whole genome shotgun (WGS) entry which is preliminary data.</text>
</comment>
<dbReference type="EMBL" id="BONF01000039">
    <property type="protein sequence ID" value="GIF84631.1"/>
    <property type="molecule type" value="Genomic_DNA"/>
</dbReference>
<dbReference type="Proteomes" id="UP000601223">
    <property type="component" value="Unassembled WGS sequence"/>
</dbReference>
<dbReference type="Gene3D" id="2.80.10.50">
    <property type="match status" value="3"/>
</dbReference>
<dbReference type="Pfam" id="PF14200">
    <property type="entry name" value="RicinB_lectin_2"/>
    <property type="match status" value="1"/>
</dbReference>
<dbReference type="InterPro" id="IPR000772">
    <property type="entry name" value="Ricin_B_lectin"/>
</dbReference>